<evidence type="ECO:0000313" key="4">
    <source>
        <dbReference type="Proteomes" id="UP000322234"/>
    </source>
</evidence>
<dbReference type="InterPro" id="IPR024969">
    <property type="entry name" value="EIF3F/CSN6-like_C"/>
</dbReference>
<dbReference type="Pfam" id="PF13012">
    <property type="entry name" value="MitMem_reg"/>
    <property type="match status" value="1"/>
</dbReference>
<feature type="region of interest" description="Disordered" evidence="1">
    <location>
        <begin position="1"/>
        <end position="49"/>
    </location>
</feature>
<dbReference type="EMBL" id="VBQZ03000021">
    <property type="protein sequence ID" value="MXQ84433.1"/>
    <property type="molecule type" value="Genomic_DNA"/>
</dbReference>
<dbReference type="Proteomes" id="UP000322234">
    <property type="component" value="Unassembled WGS sequence"/>
</dbReference>
<gene>
    <name evidence="3" type="ORF">E5288_WYG020778</name>
</gene>
<accession>A0A6B0RAE7</accession>
<comment type="caution">
    <text evidence="3">The sequence shown here is derived from an EMBL/GenBank/DDBJ whole genome shotgun (WGS) entry which is preliminary data.</text>
</comment>
<evidence type="ECO:0000259" key="2">
    <source>
        <dbReference type="Pfam" id="PF13012"/>
    </source>
</evidence>
<reference evidence="3" key="1">
    <citation type="submission" date="2019-10" db="EMBL/GenBank/DDBJ databases">
        <title>The sequence and de novo assembly of the wild yak genome.</title>
        <authorList>
            <person name="Liu Y."/>
        </authorList>
    </citation>
    <scope>NUCLEOTIDE SEQUENCE [LARGE SCALE GENOMIC DNA]</scope>
    <source>
        <strain evidence="3">WY2019</strain>
    </source>
</reference>
<evidence type="ECO:0000256" key="1">
    <source>
        <dbReference type="SAM" id="MobiDB-lite"/>
    </source>
</evidence>
<feature type="domain" description="EIF3F/CSN6-like C-terminal" evidence="2">
    <location>
        <begin position="72"/>
        <end position="130"/>
    </location>
</feature>
<name>A0A6B0RAE7_9CETA</name>
<dbReference type="AlphaFoldDB" id="A0A6B0RAE7"/>
<proteinExistence type="predicted"/>
<evidence type="ECO:0000313" key="3">
    <source>
        <dbReference type="EMBL" id="MXQ84433.1"/>
    </source>
</evidence>
<keyword evidence="4" id="KW-1185">Reference proteome</keyword>
<protein>
    <recommendedName>
        <fullName evidence="2">EIF3F/CSN6-like C-terminal domain-containing protein</fullName>
    </recommendedName>
</protein>
<organism evidence="3 4">
    <name type="scientific">Bos mutus</name>
    <name type="common">wild yak</name>
    <dbReference type="NCBI Taxonomy" id="72004"/>
    <lineage>
        <taxon>Eukaryota</taxon>
        <taxon>Metazoa</taxon>
        <taxon>Chordata</taxon>
        <taxon>Craniata</taxon>
        <taxon>Vertebrata</taxon>
        <taxon>Euteleostomi</taxon>
        <taxon>Mammalia</taxon>
        <taxon>Eutheria</taxon>
        <taxon>Laurasiatheria</taxon>
        <taxon>Artiodactyla</taxon>
        <taxon>Ruminantia</taxon>
        <taxon>Pecora</taxon>
        <taxon>Bovidae</taxon>
        <taxon>Bovinae</taxon>
        <taxon>Bos</taxon>
    </lineage>
</organism>
<feature type="compositionally biased region" description="Polar residues" evidence="1">
    <location>
        <begin position="13"/>
        <end position="29"/>
    </location>
</feature>
<sequence>MAHFGSQRHGALRSTTAQKPPTPSTSRWTPASRPRQHFNACSSEGPGGDGHLLTVKDPLTCGKSATPSTLLQCVKGSLSGKVSANNTLGHFLISLVNQVPSRVPEDFQTMLNNNISDLWMVNYLVNLSQSHCPQ</sequence>